<sequence>MDDLTSTLQNILGSEEGMKQLQDLAQMLGIGSSESSPSKEAEKEGQGFDLNGLLENIGLSQGVAQTAQGGSNGQMPDLNELLKGLTGGEQGEKQDDSAPLFTPADIIRLQQLMQAVKQDNPNTMLLKSLKPLLKEERRHKVDEAVRIMKLLSLLPILKESGMLNNLLGG</sequence>
<gene>
    <name evidence="2" type="ORF">H8710_13080</name>
</gene>
<organism evidence="2 3">
    <name type="scientific">Fumia xinanensis</name>
    <dbReference type="NCBI Taxonomy" id="2763659"/>
    <lineage>
        <taxon>Bacteria</taxon>
        <taxon>Bacillati</taxon>
        <taxon>Bacillota</taxon>
        <taxon>Clostridia</taxon>
        <taxon>Eubacteriales</taxon>
        <taxon>Oscillospiraceae</taxon>
        <taxon>Fumia</taxon>
    </lineage>
</organism>
<evidence type="ECO:0000313" key="3">
    <source>
        <dbReference type="Proteomes" id="UP000610760"/>
    </source>
</evidence>
<protein>
    <submittedName>
        <fullName evidence="2">Uncharacterized protein</fullName>
    </submittedName>
</protein>
<dbReference type="EMBL" id="JACRSV010000007">
    <property type="protein sequence ID" value="MBC8560994.1"/>
    <property type="molecule type" value="Genomic_DNA"/>
</dbReference>
<name>A0A926E6C3_9FIRM</name>
<dbReference type="AlphaFoldDB" id="A0A926E6C3"/>
<evidence type="ECO:0000313" key="2">
    <source>
        <dbReference type="EMBL" id="MBC8560994.1"/>
    </source>
</evidence>
<dbReference type="RefSeq" id="WP_249296294.1">
    <property type="nucleotide sequence ID" value="NZ_JACRSV010000007.1"/>
</dbReference>
<evidence type="ECO:0000256" key="1">
    <source>
        <dbReference type="SAM" id="MobiDB-lite"/>
    </source>
</evidence>
<reference evidence="2" key="1">
    <citation type="submission" date="2020-08" db="EMBL/GenBank/DDBJ databases">
        <title>Genome public.</title>
        <authorList>
            <person name="Liu C."/>
            <person name="Sun Q."/>
        </authorList>
    </citation>
    <scope>NUCLEOTIDE SEQUENCE</scope>
    <source>
        <strain evidence="2">NSJ-33</strain>
    </source>
</reference>
<feature type="region of interest" description="Disordered" evidence="1">
    <location>
        <begin position="65"/>
        <end position="98"/>
    </location>
</feature>
<keyword evidence="3" id="KW-1185">Reference proteome</keyword>
<accession>A0A926E6C3</accession>
<comment type="caution">
    <text evidence="2">The sequence shown here is derived from an EMBL/GenBank/DDBJ whole genome shotgun (WGS) entry which is preliminary data.</text>
</comment>
<proteinExistence type="predicted"/>
<dbReference type="Proteomes" id="UP000610760">
    <property type="component" value="Unassembled WGS sequence"/>
</dbReference>